<dbReference type="AlphaFoldDB" id="A0A2I0QTW3"/>
<comment type="cofactor">
    <cofactor evidence="7">
        <name>Mg(2+)</name>
        <dbReference type="ChEBI" id="CHEBI:18420"/>
    </cofactor>
</comment>
<dbReference type="PROSITE" id="PS01348">
    <property type="entry name" value="MRAY_2"/>
    <property type="match status" value="1"/>
</dbReference>
<dbReference type="GO" id="GO:0046872">
    <property type="term" value="F:metal ion binding"/>
    <property type="evidence" value="ECO:0007669"/>
    <property type="project" value="UniProtKB-KW"/>
</dbReference>
<dbReference type="GO" id="GO:0009103">
    <property type="term" value="P:lipopolysaccharide biosynthetic process"/>
    <property type="evidence" value="ECO:0007669"/>
    <property type="project" value="TreeGrafter"/>
</dbReference>
<keyword evidence="5 8" id="KW-1133">Transmembrane helix</keyword>
<dbReference type="PANTHER" id="PTHR22926:SF3">
    <property type="entry name" value="UNDECAPRENYL-PHOSPHATE ALPHA-N-ACETYLGLUCOSAMINYL 1-PHOSPHATE TRANSFERASE"/>
    <property type="match status" value="1"/>
</dbReference>
<evidence type="ECO:0000256" key="4">
    <source>
        <dbReference type="ARBA" id="ARBA00022692"/>
    </source>
</evidence>
<evidence type="ECO:0000256" key="1">
    <source>
        <dbReference type="ARBA" id="ARBA00004651"/>
    </source>
</evidence>
<dbReference type="OrthoDB" id="9783652at2"/>
<dbReference type="InterPro" id="IPR000715">
    <property type="entry name" value="Glycosyl_transferase_4"/>
</dbReference>
<proteinExistence type="predicted"/>
<evidence type="ECO:0000313" key="10">
    <source>
        <dbReference type="Proteomes" id="UP000243524"/>
    </source>
</evidence>
<comment type="subcellular location">
    <subcellularLocation>
        <location evidence="1">Cell membrane</location>
        <topology evidence="1">Multi-pass membrane protein</topology>
    </subcellularLocation>
</comment>
<feature type="transmembrane region" description="Helical" evidence="8">
    <location>
        <begin position="46"/>
        <end position="66"/>
    </location>
</feature>
<keyword evidence="10" id="KW-1185">Reference proteome</keyword>
<dbReference type="RefSeq" id="WP_101331400.1">
    <property type="nucleotide sequence ID" value="NZ_PJNH01000002.1"/>
</dbReference>
<evidence type="ECO:0000256" key="6">
    <source>
        <dbReference type="ARBA" id="ARBA00023136"/>
    </source>
</evidence>
<feature type="binding site" evidence="7">
    <location>
        <position position="211"/>
    </location>
    <ligand>
        <name>Mg(2+)</name>
        <dbReference type="ChEBI" id="CHEBI:18420"/>
    </ligand>
</feature>
<dbReference type="InterPro" id="IPR018480">
    <property type="entry name" value="PNAcMuramoyl-5peptid_Trfase_CS"/>
</dbReference>
<dbReference type="Pfam" id="PF00953">
    <property type="entry name" value="Glycos_transf_4"/>
    <property type="match status" value="1"/>
</dbReference>
<dbReference type="EMBL" id="PJNH01000002">
    <property type="protein sequence ID" value="PKR77792.1"/>
    <property type="molecule type" value="Genomic_DNA"/>
</dbReference>
<feature type="transmembrane region" description="Helical" evidence="8">
    <location>
        <begin position="312"/>
        <end position="329"/>
    </location>
</feature>
<keyword evidence="6 8" id="KW-0472">Membrane</keyword>
<gene>
    <name evidence="9" type="ORF">CEY16_07625</name>
</gene>
<keyword evidence="7" id="KW-0460">Magnesium</keyword>
<evidence type="ECO:0000256" key="2">
    <source>
        <dbReference type="ARBA" id="ARBA00022475"/>
    </source>
</evidence>
<feature type="transmembrane region" description="Helical" evidence="8">
    <location>
        <begin position="72"/>
        <end position="89"/>
    </location>
</feature>
<dbReference type="PANTHER" id="PTHR22926">
    <property type="entry name" value="PHOSPHO-N-ACETYLMURAMOYL-PENTAPEPTIDE-TRANSFERASE"/>
    <property type="match status" value="1"/>
</dbReference>
<organism evidence="9 10">
    <name type="scientific">Halalkalibacillus sediminis</name>
    <dbReference type="NCBI Taxonomy" id="2018042"/>
    <lineage>
        <taxon>Bacteria</taxon>
        <taxon>Bacillati</taxon>
        <taxon>Bacillota</taxon>
        <taxon>Bacilli</taxon>
        <taxon>Bacillales</taxon>
        <taxon>Bacillaceae</taxon>
        <taxon>Halalkalibacillus</taxon>
    </lineage>
</organism>
<evidence type="ECO:0000256" key="5">
    <source>
        <dbReference type="ARBA" id="ARBA00022989"/>
    </source>
</evidence>
<dbReference type="CDD" id="cd06853">
    <property type="entry name" value="GT_WecA_like"/>
    <property type="match status" value="1"/>
</dbReference>
<accession>A0A2I0QTW3</accession>
<dbReference type="GO" id="GO:0044038">
    <property type="term" value="P:cell wall macromolecule biosynthetic process"/>
    <property type="evidence" value="ECO:0007669"/>
    <property type="project" value="TreeGrafter"/>
</dbReference>
<sequence>MSFLDMIIAFIITFIITIIITPLIIKASKKFGVVDRPNDRKKHNGEIPLLGGLALILPITIGLIWLQPEHPQLFAISLGALLIITIGVVDDLYSVKPVVKLFAQITASIMVIAAGLKIEFLTIPFMGSVDLGVWSYIITVLWIVGITNAINLIDGLDGLAGGVSAIAFLSMFVMAITDGVTIVIILSILFIAALSGFLIYNFYPAKIFLGDTGSLFIGYSIAVVSMLGLFKNVTLFSFIIPIVMLLIPICDTIFAIIRRAINKQHIMTADRKHIHYVLLEMGFSHRATVLMMYAFSAFFGAMAIIFTNATMILSLFIMAFVILALHLLAELTGVVQGGRTPVLNQLKRLLNPK</sequence>
<evidence type="ECO:0000256" key="3">
    <source>
        <dbReference type="ARBA" id="ARBA00022679"/>
    </source>
</evidence>
<keyword evidence="4 8" id="KW-0812">Transmembrane</keyword>
<keyword evidence="7" id="KW-0479">Metal-binding</keyword>
<dbReference type="GO" id="GO:0016780">
    <property type="term" value="F:phosphotransferase activity, for other substituted phosphate groups"/>
    <property type="evidence" value="ECO:0007669"/>
    <property type="project" value="InterPro"/>
</dbReference>
<evidence type="ECO:0000313" key="9">
    <source>
        <dbReference type="EMBL" id="PKR77792.1"/>
    </source>
</evidence>
<keyword evidence="3 9" id="KW-0808">Transferase</keyword>
<feature type="transmembrane region" description="Helical" evidence="8">
    <location>
        <begin position="207"/>
        <end position="229"/>
    </location>
</feature>
<comment type="caution">
    <text evidence="9">The sequence shown here is derived from an EMBL/GenBank/DDBJ whole genome shotgun (WGS) entry which is preliminary data.</text>
</comment>
<feature type="transmembrane region" description="Helical" evidence="8">
    <location>
        <begin position="159"/>
        <end position="176"/>
    </location>
</feature>
<feature type="transmembrane region" description="Helical" evidence="8">
    <location>
        <begin position="235"/>
        <end position="257"/>
    </location>
</feature>
<evidence type="ECO:0000256" key="8">
    <source>
        <dbReference type="SAM" id="Phobius"/>
    </source>
</evidence>
<feature type="transmembrane region" description="Helical" evidence="8">
    <location>
        <begin position="101"/>
        <end position="127"/>
    </location>
</feature>
<protein>
    <submittedName>
        <fullName evidence="9">Undecaprenyl-phosphate alpha-N-acetylglucosaminyl 1-phosphate transferase</fullName>
    </submittedName>
</protein>
<name>A0A2I0QTW3_9BACI</name>
<evidence type="ECO:0000256" key="7">
    <source>
        <dbReference type="PIRSR" id="PIRSR600715-1"/>
    </source>
</evidence>
<reference evidence="9 10" key="1">
    <citation type="submission" date="2017-06" db="EMBL/GenBank/DDBJ databases">
        <title>the draft geome sequence of Illustriluteabacillus marina B3227.</title>
        <authorList>
            <person name="He R.-H."/>
            <person name="Du Z.-J."/>
        </authorList>
    </citation>
    <scope>NUCLEOTIDE SEQUENCE [LARGE SCALE GENOMIC DNA]</scope>
    <source>
        <strain evidence="9 10">B3227</strain>
    </source>
</reference>
<dbReference type="GO" id="GO:0005886">
    <property type="term" value="C:plasma membrane"/>
    <property type="evidence" value="ECO:0007669"/>
    <property type="project" value="UniProtKB-SubCell"/>
</dbReference>
<feature type="transmembrane region" description="Helical" evidence="8">
    <location>
        <begin position="133"/>
        <end position="152"/>
    </location>
</feature>
<dbReference type="GO" id="GO:0071555">
    <property type="term" value="P:cell wall organization"/>
    <property type="evidence" value="ECO:0007669"/>
    <property type="project" value="TreeGrafter"/>
</dbReference>
<feature type="transmembrane region" description="Helical" evidence="8">
    <location>
        <begin position="6"/>
        <end position="25"/>
    </location>
</feature>
<dbReference type="Proteomes" id="UP000243524">
    <property type="component" value="Unassembled WGS sequence"/>
</dbReference>
<keyword evidence="2" id="KW-1003">Cell membrane</keyword>
<feature type="binding site" evidence="7">
    <location>
        <position position="151"/>
    </location>
    <ligand>
        <name>Mg(2+)</name>
        <dbReference type="ChEBI" id="CHEBI:18420"/>
    </ligand>
</feature>
<feature type="transmembrane region" description="Helical" evidence="8">
    <location>
        <begin position="182"/>
        <end position="200"/>
    </location>
</feature>
<feature type="transmembrane region" description="Helical" evidence="8">
    <location>
        <begin position="287"/>
        <end position="306"/>
    </location>
</feature>